<accession>A0A067SPG9</accession>
<dbReference type="Proteomes" id="UP000027222">
    <property type="component" value="Unassembled WGS sequence"/>
</dbReference>
<dbReference type="GO" id="GO:0008236">
    <property type="term" value="F:serine-type peptidase activity"/>
    <property type="evidence" value="ECO:0007669"/>
    <property type="project" value="InterPro"/>
</dbReference>
<reference evidence="3" key="1">
    <citation type="journal article" date="2014" name="Proc. Natl. Acad. Sci. U.S.A.">
        <title>Extensive sampling of basidiomycete genomes demonstrates inadequacy of the white-rot/brown-rot paradigm for wood decay fungi.</title>
        <authorList>
            <person name="Riley R."/>
            <person name="Salamov A.A."/>
            <person name="Brown D.W."/>
            <person name="Nagy L.G."/>
            <person name="Floudas D."/>
            <person name="Held B.W."/>
            <person name="Levasseur A."/>
            <person name="Lombard V."/>
            <person name="Morin E."/>
            <person name="Otillar R."/>
            <person name="Lindquist E.A."/>
            <person name="Sun H."/>
            <person name="LaButti K.M."/>
            <person name="Schmutz J."/>
            <person name="Jabbour D."/>
            <person name="Luo H."/>
            <person name="Baker S.E."/>
            <person name="Pisabarro A.G."/>
            <person name="Walton J.D."/>
            <person name="Blanchette R.A."/>
            <person name="Henrissat B."/>
            <person name="Martin F."/>
            <person name="Cullen D."/>
            <person name="Hibbett D.S."/>
            <person name="Grigoriev I.V."/>
        </authorList>
    </citation>
    <scope>NUCLEOTIDE SEQUENCE [LARGE SCALE GENOMIC DNA]</scope>
    <source>
        <strain evidence="3">CBS 339.88</strain>
    </source>
</reference>
<dbReference type="GO" id="GO:0006508">
    <property type="term" value="P:proteolysis"/>
    <property type="evidence" value="ECO:0007669"/>
    <property type="project" value="InterPro"/>
</dbReference>
<name>A0A067SPG9_GALM3</name>
<dbReference type="InterPro" id="IPR050585">
    <property type="entry name" value="Xaa-Pro_dipeptidyl-ppase/CocE"/>
</dbReference>
<dbReference type="PANTHER" id="PTHR43056">
    <property type="entry name" value="PEPTIDASE S9 PROLYL OLIGOPEPTIDASE"/>
    <property type="match status" value="1"/>
</dbReference>
<dbReference type="OrthoDB" id="43744at2759"/>
<gene>
    <name evidence="2" type="ORF">GALMADRAFT_143675</name>
</gene>
<dbReference type="PANTHER" id="PTHR43056:SF5">
    <property type="entry name" value="PEPTIDASE S9 PROLYL OLIGOPEPTIDASE CATALYTIC DOMAIN-CONTAINING PROTEIN"/>
    <property type="match status" value="1"/>
</dbReference>
<dbReference type="Gene3D" id="3.40.50.1820">
    <property type="entry name" value="alpha/beta hydrolase"/>
    <property type="match status" value="1"/>
</dbReference>
<dbReference type="SUPFAM" id="SSF82171">
    <property type="entry name" value="DPP6 N-terminal domain-like"/>
    <property type="match status" value="1"/>
</dbReference>
<dbReference type="STRING" id="685588.A0A067SPG9"/>
<dbReference type="EMBL" id="KL142391">
    <property type="protein sequence ID" value="KDR71917.1"/>
    <property type="molecule type" value="Genomic_DNA"/>
</dbReference>
<keyword evidence="3" id="KW-1185">Reference proteome</keyword>
<dbReference type="InterPro" id="IPR001375">
    <property type="entry name" value="Peptidase_S9_cat"/>
</dbReference>
<sequence>MTPQRAPYGTWKSPISAEAITKGVNAIADLVVDRVTSEVYHLESRPSEKGRSVLVHTASKRDVVGPGWNVRTSVQEYGGASAIVHDGVAYFSHVDDGRIYRVRAGEDQEEPEPITPGKPYRYASLEPHPVHPNLLLSILEDHTKDVPSEIINTLVVINSAKKTIQPLLSGADFYAIPKFSPNGQKLSWIQWFHPDMPWEGGEVHAADVAIDHDDNLSITNSVHVAGVREKVGAGYPAWANDETLIFTSDESGFVNPWKYHQGQASPLFSEPIPEDFGRPFWQLNFFPYVVLDQEGKTGLFSALKHGRDVLYLVDLAGNSKPKPIPTPFVVIDYIRVVSLAKQEVVFAGEKTNQELAIVQCSLEPLVDLKFVILKPAHSVTIDGQPLPSDIVSEPHPMTLTVPPTNAPLFVIYYPPWNPSYSGSSIDGEEPPCVVNVHGGPTGYTTQGLNWEKQYFTSRGWGWLDVDYGGSSGYGRRYIERLKNNWGIVDVHECILAPQTLSTPPLSLIDSKRLVIRGGSAGGFTTLAALSIASDVTVFAAATSLYGVSDLMKLAEFTHKFESRYLDHLIGGTVDEVPEVYKERSPINHADKITVPLLIMQGEIDMVVPKDQAEAIYKSIRDRGGIVEYKLYPGEGHGWRQEPHMRDALERELGFYQRVLGLLN</sequence>
<organism evidence="2 3">
    <name type="scientific">Galerina marginata (strain CBS 339.88)</name>
    <dbReference type="NCBI Taxonomy" id="685588"/>
    <lineage>
        <taxon>Eukaryota</taxon>
        <taxon>Fungi</taxon>
        <taxon>Dikarya</taxon>
        <taxon>Basidiomycota</taxon>
        <taxon>Agaricomycotina</taxon>
        <taxon>Agaricomycetes</taxon>
        <taxon>Agaricomycetidae</taxon>
        <taxon>Agaricales</taxon>
        <taxon>Agaricineae</taxon>
        <taxon>Strophariaceae</taxon>
        <taxon>Galerina</taxon>
    </lineage>
</organism>
<dbReference type="Pfam" id="PF00326">
    <property type="entry name" value="Peptidase_S9"/>
    <property type="match status" value="1"/>
</dbReference>
<evidence type="ECO:0000313" key="2">
    <source>
        <dbReference type="EMBL" id="KDR71917.1"/>
    </source>
</evidence>
<dbReference type="AlphaFoldDB" id="A0A067SPG9"/>
<dbReference type="HOGENOM" id="CLU_012236_1_0_1"/>
<feature type="domain" description="Peptidase S9 prolyl oligopeptidase catalytic" evidence="1">
    <location>
        <begin position="448"/>
        <end position="660"/>
    </location>
</feature>
<dbReference type="SUPFAM" id="SSF53474">
    <property type="entry name" value="alpha/beta-Hydrolases"/>
    <property type="match status" value="1"/>
</dbReference>
<evidence type="ECO:0000259" key="1">
    <source>
        <dbReference type="Pfam" id="PF00326"/>
    </source>
</evidence>
<proteinExistence type="predicted"/>
<protein>
    <recommendedName>
        <fullName evidence="1">Peptidase S9 prolyl oligopeptidase catalytic domain-containing protein</fullName>
    </recommendedName>
</protein>
<evidence type="ECO:0000313" key="3">
    <source>
        <dbReference type="Proteomes" id="UP000027222"/>
    </source>
</evidence>
<dbReference type="InterPro" id="IPR029058">
    <property type="entry name" value="AB_hydrolase_fold"/>
</dbReference>